<feature type="transmembrane region" description="Helical" evidence="1">
    <location>
        <begin position="29"/>
        <end position="49"/>
    </location>
</feature>
<accession>A0ABD1M3N8</accession>
<dbReference type="AlphaFoldDB" id="A0ABD1M3N8"/>
<proteinExistence type="predicted"/>
<organism evidence="2 3">
    <name type="scientific">Flemingia macrophylla</name>
    <dbReference type="NCBI Taxonomy" id="520843"/>
    <lineage>
        <taxon>Eukaryota</taxon>
        <taxon>Viridiplantae</taxon>
        <taxon>Streptophyta</taxon>
        <taxon>Embryophyta</taxon>
        <taxon>Tracheophyta</taxon>
        <taxon>Spermatophyta</taxon>
        <taxon>Magnoliopsida</taxon>
        <taxon>eudicotyledons</taxon>
        <taxon>Gunneridae</taxon>
        <taxon>Pentapetalae</taxon>
        <taxon>rosids</taxon>
        <taxon>fabids</taxon>
        <taxon>Fabales</taxon>
        <taxon>Fabaceae</taxon>
        <taxon>Papilionoideae</taxon>
        <taxon>50 kb inversion clade</taxon>
        <taxon>NPAAA clade</taxon>
        <taxon>indigoferoid/millettioid clade</taxon>
        <taxon>Phaseoleae</taxon>
        <taxon>Flemingia</taxon>
    </lineage>
</organism>
<keyword evidence="1" id="KW-0812">Transmembrane</keyword>
<gene>
    <name evidence="2" type="ORF">Fmac_017990</name>
</gene>
<dbReference type="Proteomes" id="UP001603857">
    <property type="component" value="Unassembled WGS sequence"/>
</dbReference>
<reference evidence="2 3" key="1">
    <citation type="submission" date="2024-08" db="EMBL/GenBank/DDBJ databases">
        <title>Insights into the chromosomal genome structure of Flemingia macrophylla.</title>
        <authorList>
            <person name="Ding Y."/>
            <person name="Zhao Y."/>
            <person name="Bi W."/>
            <person name="Wu M."/>
            <person name="Zhao G."/>
            <person name="Gong Y."/>
            <person name="Li W."/>
            <person name="Zhang P."/>
        </authorList>
    </citation>
    <scope>NUCLEOTIDE SEQUENCE [LARGE SCALE GENOMIC DNA]</scope>
    <source>
        <strain evidence="2">DYQJB</strain>
        <tissue evidence="2">Leaf</tissue>
    </source>
</reference>
<keyword evidence="3" id="KW-1185">Reference proteome</keyword>
<name>A0ABD1M3N8_9FABA</name>
<keyword evidence="1" id="KW-0472">Membrane</keyword>
<feature type="transmembrane region" description="Helical" evidence="1">
    <location>
        <begin position="55"/>
        <end position="73"/>
    </location>
</feature>
<evidence type="ECO:0000313" key="2">
    <source>
        <dbReference type="EMBL" id="KAL2330409.1"/>
    </source>
</evidence>
<comment type="caution">
    <text evidence="2">The sequence shown here is derived from an EMBL/GenBank/DDBJ whole genome shotgun (WGS) entry which is preliminary data.</text>
</comment>
<protein>
    <submittedName>
        <fullName evidence="2">Uncharacterized protein</fullName>
    </submittedName>
</protein>
<dbReference type="EMBL" id="JBGMDY010000006">
    <property type="protein sequence ID" value="KAL2330409.1"/>
    <property type="molecule type" value="Genomic_DNA"/>
</dbReference>
<keyword evidence="1" id="KW-1133">Transmembrane helix</keyword>
<evidence type="ECO:0000313" key="3">
    <source>
        <dbReference type="Proteomes" id="UP001603857"/>
    </source>
</evidence>
<sequence>MISDYKVEIINDGMQEFFVEFHGQKDSKFVHPFVSFYLFILFVCFSSYGGVLLSAIFSVSIEIFPLLIVFLWLNSM</sequence>
<evidence type="ECO:0000256" key="1">
    <source>
        <dbReference type="SAM" id="Phobius"/>
    </source>
</evidence>